<organism evidence="3 4">
    <name type="scientific">Uncinula necator</name>
    <name type="common">Grape powdery mildew</name>
    <dbReference type="NCBI Taxonomy" id="52586"/>
    <lineage>
        <taxon>Eukaryota</taxon>
        <taxon>Fungi</taxon>
        <taxon>Dikarya</taxon>
        <taxon>Ascomycota</taxon>
        <taxon>Pezizomycotina</taxon>
        <taxon>Leotiomycetes</taxon>
        <taxon>Erysiphales</taxon>
        <taxon>Erysiphaceae</taxon>
        <taxon>Erysiphe</taxon>
    </lineage>
</organism>
<sequence>MSLTQLSQLLPLPIEDLQQILDYTRTLSSDEAADHLNNLLGQSSQTTKFISDFNSSQKGDIKNLSSPTSKNFYSSSTKKSNEKRLQLKKREVKENLTYGNPYYKNDEENYIGTSKKTVVDKTNSKNVASSRKSQSPYTVSSSGAAGTLISDSSYRQTKKISSVSKGSGSGSSSRSSNKTKISISGGKALHGESTVISELDAAIRALEISTNVKLNSQNLSRRTCNCIGTRHPILTAAPNCLSCGKVICIMEGLGPCTFCGVPLLSSAEVQTMISHLKEERGREKMISDNRSKKRAEIASTPKAFSTLKGNSSDFHIGEDQTSSAKIEAQAHRDKLLNFQAQNAKRTTVQDEVADFNIDEHEVRRDMLWASPLERAKALKKQQKLRQEIEWQAKPEYEKRKVIVSLDVFNGKVIKQIRNTVQEREDENTRVDRKSENVNTLTSPDETHDQKISQNFTNNLLIGNLVRPIWSAKVNQKAEIKKEESEKGFKWGVNNWRRVLDDQDDNEEIILDGGFSGG</sequence>
<dbReference type="GO" id="GO:0180022">
    <property type="term" value="C:RQC-trigger complex"/>
    <property type="evidence" value="ECO:0007669"/>
    <property type="project" value="InterPro"/>
</dbReference>
<dbReference type="InterPro" id="IPR009349">
    <property type="entry name" value="TRIP4/RQT4_C2HC5_Znf"/>
</dbReference>
<dbReference type="GO" id="GO:0008270">
    <property type="term" value="F:zinc ion binding"/>
    <property type="evidence" value="ECO:0007669"/>
    <property type="project" value="InterPro"/>
</dbReference>
<feature type="region of interest" description="Disordered" evidence="1">
    <location>
        <begin position="122"/>
        <end position="143"/>
    </location>
</feature>
<gene>
    <name evidence="3" type="ORF">EV44_g4476</name>
</gene>
<dbReference type="PANTHER" id="PTHR12963:SF4">
    <property type="entry name" value="ACTIVATING SIGNAL COINTEGRATOR 1"/>
    <property type="match status" value="1"/>
</dbReference>
<feature type="compositionally biased region" description="Basic and acidic residues" evidence="1">
    <location>
        <begin position="424"/>
        <end position="435"/>
    </location>
</feature>
<accession>A0A0B1P2X9</accession>
<dbReference type="PANTHER" id="PTHR12963">
    <property type="entry name" value="THYROID RECEPTOR INTERACTING PROTEIN RELATED"/>
    <property type="match status" value="1"/>
</dbReference>
<dbReference type="EMBL" id="JNVN01001655">
    <property type="protein sequence ID" value="KHJ33047.1"/>
    <property type="molecule type" value="Genomic_DNA"/>
</dbReference>
<name>A0A0B1P2X9_UNCNE</name>
<evidence type="ECO:0000256" key="1">
    <source>
        <dbReference type="SAM" id="MobiDB-lite"/>
    </source>
</evidence>
<dbReference type="GO" id="GO:0072344">
    <property type="term" value="P:rescue of stalled ribosome"/>
    <property type="evidence" value="ECO:0007669"/>
    <property type="project" value="InterPro"/>
</dbReference>
<feature type="domain" description="TRIP4/RQT4 C2HC5-type zinc finger" evidence="2">
    <location>
        <begin position="221"/>
        <end position="273"/>
    </location>
</feature>
<dbReference type="Pfam" id="PF06221">
    <property type="entry name" value="zf-C2HC5"/>
    <property type="match status" value="1"/>
</dbReference>
<evidence type="ECO:0000313" key="3">
    <source>
        <dbReference type="EMBL" id="KHJ33047.1"/>
    </source>
</evidence>
<feature type="region of interest" description="Disordered" evidence="1">
    <location>
        <begin position="159"/>
        <end position="184"/>
    </location>
</feature>
<protein>
    <submittedName>
        <fullName evidence="3">Putative c2hc5 finger protein</fullName>
    </submittedName>
</protein>
<feature type="compositionally biased region" description="Polar residues" evidence="1">
    <location>
        <begin position="124"/>
        <end position="143"/>
    </location>
</feature>
<dbReference type="HOGENOM" id="CLU_027500_1_0_1"/>
<dbReference type="InterPro" id="IPR039128">
    <property type="entry name" value="TRIP4-like"/>
</dbReference>
<dbReference type="GO" id="GO:0005634">
    <property type="term" value="C:nucleus"/>
    <property type="evidence" value="ECO:0007669"/>
    <property type="project" value="InterPro"/>
</dbReference>
<keyword evidence="4" id="KW-1185">Reference proteome</keyword>
<dbReference type="GO" id="GO:0045893">
    <property type="term" value="P:positive regulation of DNA-templated transcription"/>
    <property type="evidence" value="ECO:0007669"/>
    <property type="project" value="TreeGrafter"/>
</dbReference>
<dbReference type="OMA" id="MWASPQE"/>
<dbReference type="STRING" id="52586.A0A0B1P2X9"/>
<feature type="region of interest" description="Disordered" evidence="1">
    <location>
        <begin position="59"/>
        <end position="83"/>
    </location>
</feature>
<evidence type="ECO:0000313" key="4">
    <source>
        <dbReference type="Proteomes" id="UP000030854"/>
    </source>
</evidence>
<reference evidence="3 4" key="1">
    <citation type="journal article" date="2014" name="BMC Genomics">
        <title>Adaptive genomic structural variation in the grape powdery mildew pathogen, Erysiphe necator.</title>
        <authorList>
            <person name="Jones L."/>
            <person name="Riaz S."/>
            <person name="Morales-Cruz A."/>
            <person name="Amrine K.C."/>
            <person name="McGuire B."/>
            <person name="Gubler W.D."/>
            <person name="Walker M.A."/>
            <person name="Cantu D."/>
        </authorList>
    </citation>
    <scope>NUCLEOTIDE SEQUENCE [LARGE SCALE GENOMIC DNA]</scope>
    <source>
        <strain evidence="4">c</strain>
    </source>
</reference>
<proteinExistence type="predicted"/>
<dbReference type="AlphaFoldDB" id="A0A0B1P2X9"/>
<evidence type="ECO:0000259" key="2">
    <source>
        <dbReference type="Pfam" id="PF06221"/>
    </source>
</evidence>
<feature type="region of interest" description="Disordered" evidence="1">
    <location>
        <begin position="424"/>
        <end position="447"/>
    </location>
</feature>
<feature type="compositionally biased region" description="Polar residues" evidence="1">
    <location>
        <begin position="59"/>
        <end position="78"/>
    </location>
</feature>
<comment type="caution">
    <text evidence="3">The sequence shown here is derived from an EMBL/GenBank/DDBJ whole genome shotgun (WGS) entry which is preliminary data.</text>
</comment>
<dbReference type="Proteomes" id="UP000030854">
    <property type="component" value="Unassembled WGS sequence"/>
</dbReference>